<dbReference type="InterPro" id="IPR033434">
    <property type="entry name" value="MucB/RseB_N"/>
</dbReference>
<dbReference type="PANTHER" id="PTHR38782">
    <property type="match status" value="1"/>
</dbReference>
<protein>
    <submittedName>
        <fullName evidence="7">MucB/RseB C-terminal domain-containing protein</fullName>
    </submittedName>
</protein>
<dbReference type="RefSeq" id="WP_309656731.1">
    <property type="nucleotide sequence ID" value="NZ_JARWAN010000022.1"/>
</dbReference>
<dbReference type="Proteomes" id="UP001254564">
    <property type="component" value="Unassembled WGS sequence"/>
</dbReference>
<keyword evidence="3" id="KW-0732">Signal</keyword>
<keyword evidence="4" id="KW-0574">Periplasm</keyword>
<feature type="domain" description="MucB/RseB C-terminal" evidence="6">
    <location>
        <begin position="220"/>
        <end position="316"/>
    </location>
</feature>
<evidence type="ECO:0000259" key="5">
    <source>
        <dbReference type="Pfam" id="PF03888"/>
    </source>
</evidence>
<dbReference type="Pfam" id="PF17188">
    <property type="entry name" value="MucB_RseB_C"/>
    <property type="match status" value="1"/>
</dbReference>
<proteinExistence type="inferred from homology"/>
<comment type="caution">
    <text evidence="7">The sequence shown here is derived from an EMBL/GenBank/DDBJ whole genome shotgun (WGS) entry which is preliminary data.</text>
</comment>
<gene>
    <name evidence="7" type="ORF">QC823_12725</name>
</gene>
<evidence type="ECO:0000256" key="1">
    <source>
        <dbReference type="ARBA" id="ARBA00004418"/>
    </source>
</evidence>
<reference evidence="7 8" key="1">
    <citation type="submission" date="2023-04" db="EMBL/GenBank/DDBJ databases">
        <title>A long-awaited taxogenomic arrangement of the family Halomonadaceae.</title>
        <authorList>
            <person name="De La Haba R."/>
            <person name="Chuvochina M."/>
            <person name="Wittouck S."/>
            <person name="Arahal D.R."/>
            <person name="Sanchez-Porro C."/>
            <person name="Hugenholtz P."/>
            <person name="Ventosa A."/>
        </authorList>
    </citation>
    <scope>NUCLEOTIDE SEQUENCE [LARGE SCALE GENOMIC DNA]</scope>
    <source>
        <strain evidence="7 8">DSM 21020</strain>
    </source>
</reference>
<comment type="similarity">
    <text evidence="2">Belongs to the RseB family.</text>
</comment>
<feature type="domain" description="MucB/RseB N-terminal" evidence="5">
    <location>
        <begin position="50"/>
        <end position="202"/>
    </location>
</feature>
<dbReference type="PIRSF" id="PIRSF005427">
    <property type="entry name" value="RseB"/>
    <property type="match status" value="1"/>
</dbReference>
<evidence type="ECO:0000256" key="2">
    <source>
        <dbReference type="ARBA" id="ARBA00008150"/>
    </source>
</evidence>
<comment type="subcellular location">
    <subcellularLocation>
        <location evidence="1">Periplasm</location>
    </subcellularLocation>
</comment>
<dbReference type="Gene3D" id="3.30.200.100">
    <property type="entry name" value="MucB/RseB, C-terminal domain"/>
    <property type="match status" value="1"/>
</dbReference>
<organism evidence="7 8">
    <name type="scientific">Vreelandella vilamensis</name>
    <dbReference type="NCBI Taxonomy" id="531309"/>
    <lineage>
        <taxon>Bacteria</taxon>
        <taxon>Pseudomonadati</taxon>
        <taxon>Pseudomonadota</taxon>
        <taxon>Gammaproteobacteria</taxon>
        <taxon>Oceanospirillales</taxon>
        <taxon>Halomonadaceae</taxon>
        <taxon>Vreelandella</taxon>
    </lineage>
</organism>
<evidence type="ECO:0000259" key="6">
    <source>
        <dbReference type="Pfam" id="PF17188"/>
    </source>
</evidence>
<evidence type="ECO:0000313" key="7">
    <source>
        <dbReference type="EMBL" id="MDR5899851.1"/>
    </source>
</evidence>
<dbReference type="Gene3D" id="2.50.20.10">
    <property type="entry name" value="Lipoprotein localisation LolA/LolB/LppX"/>
    <property type="match status" value="1"/>
</dbReference>
<evidence type="ECO:0000256" key="3">
    <source>
        <dbReference type="ARBA" id="ARBA00022729"/>
    </source>
</evidence>
<dbReference type="CDD" id="cd16327">
    <property type="entry name" value="RseB"/>
    <property type="match status" value="1"/>
</dbReference>
<dbReference type="InterPro" id="IPR038484">
    <property type="entry name" value="MucB/RseB_C_sf"/>
</dbReference>
<keyword evidence="8" id="KW-1185">Reference proteome</keyword>
<dbReference type="EMBL" id="JARWAN010000022">
    <property type="protein sequence ID" value="MDR5899851.1"/>
    <property type="molecule type" value="Genomic_DNA"/>
</dbReference>
<dbReference type="InterPro" id="IPR005588">
    <property type="entry name" value="MucB_RseB"/>
</dbReference>
<accession>A0ABU1H6C6</accession>
<dbReference type="InterPro" id="IPR033436">
    <property type="entry name" value="MucB/RseB_C"/>
</dbReference>
<evidence type="ECO:0000256" key="4">
    <source>
        <dbReference type="ARBA" id="ARBA00022764"/>
    </source>
</evidence>
<dbReference type="Pfam" id="PF03888">
    <property type="entry name" value="MucB_RseB"/>
    <property type="match status" value="1"/>
</dbReference>
<dbReference type="PANTHER" id="PTHR38782:SF1">
    <property type="entry name" value="SIGMA-E FACTOR REGULATORY PROTEIN RSEB"/>
    <property type="match status" value="1"/>
</dbReference>
<evidence type="ECO:0000313" key="8">
    <source>
        <dbReference type="Proteomes" id="UP001254564"/>
    </source>
</evidence>
<name>A0ABU1H6C6_9GAMM</name>
<sequence length="323" mass="36084">MTRNVFTTIALTYALYSVLLFAYPVSADEPWLGTKTLNCSALEGQSPTNAQQWLSMSLWASHCYSYQARAVTIDESEISTLALSHRIQDGIRQQVVQYLDGPSMSIERHVRVGHWGWMSAPEADVSIPTQWAEHLGDIYAISLEGDKRVAGRDAVQITFDPHDTDRYPRQWWLDAATGLVLKHVLRNTDDDILETFQVTQLQDPERFSGNVDIGYPESAPSTDWQVNWLPRGFQLQSGVSRELSDGRVQQLYSDGLATVSVFVEPVSASSFLPGVHRLGVSAVAVERYQDSNAVHQVVAIGEVPPEVLRRVVRSVERVDNVSE</sequence>